<evidence type="ECO:0000256" key="2">
    <source>
        <dbReference type="ARBA" id="ARBA00005417"/>
    </source>
</evidence>
<evidence type="ECO:0000256" key="9">
    <source>
        <dbReference type="SAM" id="Phobius"/>
    </source>
</evidence>
<dbReference type="Pfam" id="PF00005">
    <property type="entry name" value="ABC_tran"/>
    <property type="match status" value="1"/>
</dbReference>
<evidence type="ECO:0000256" key="8">
    <source>
        <dbReference type="ARBA" id="ARBA00024725"/>
    </source>
</evidence>
<protein>
    <submittedName>
        <fullName evidence="12">ATP-binding cassette domain-containing protein</fullName>
    </submittedName>
</protein>
<evidence type="ECO:0000259" key="10">
    <source>
        <dbReference type="PROSITE" id="PS50893"/>
    </source>
</evidence>
<dbReference type="GO" id="GO:0090374">
    <property type="term" value="P:oligopeptide export from mitochondrion"/>
    <property type="evidence" value="ECO:0007669"/>
    <property type="project" value="TreeGrafter"/>
</dbReference>
<keyword evidence="6 9" id="KW-1133">Transmembrane helix</keyword>
<dbReference type="SUPFAM" id="SSF90123">
    <property type="entry name" value="ABC transporter transmembrane region"/>
    <property type="match status" value="1"/>
</dbReference>
<dbReference type="Pfam" id="PF00664">
    <property type="entry name" value="ABC_membrane"/>
    <property type="match status" value="1"/>
</dbReference>
<feature type="transmembrane region" description="Helical" evidence="9">
    <location>
        <begin position="168"/>
        <end position="192"/>
    </location>
</feature>
<evidence type="ECO:0000256" key="6">
    <source>
        <dbReference type="ARBA" id="ARBA00022989"/>
    </source>
</evidence>
<dbReference type="InterPro" id="IPR003593">
    <property type="entry name" value="AAA+_ATPase"/>
</dbReference>
<dbReference type="GO" id="GO:0005524">
    <property type="term" value="F:ATP binding"/>
    <property type="evidence" value="ECO:0007669"/>
    <property type="project" value="UniProtKB-KW"/>
</dbReference>
<dbReference type="PROSITE" id="PS50929">
    <property type="entry name" value="ABC_TM1F"/>
    <property type="match status" value="1"/>
</dbReference>
<dbReference type="InterPro" id="IPR017871">
    <property type="entry name" value="ABC_transporter-like_CS"/>
</dbReference>
<feature type="domain" description="ABC transporter" evidence="10">
    <location>
        <begin position="376"/>
        <end position="612"/>
    </location>
</feature>
<evidence type="ECO:0000313" key="13">
    <source>
        <dbReference type="Proteomes" id="UP000435802"/>
    </source>
</evidence>
<dbReference type="PROSITE" id="PS00211">
    <property type="entry name" value="ABC_TRANSPORTER_1"/>
    <property type="match status" value="1"/>
</dbReference>
<evidence type="ECO:0000256" key="3">
    <source>
        <dbReference type="ARBA" id="ARBA00022692"/>
    </source>
</evidence>
<dbReference type="PANTHER" id="PTHR43394:SF1">
    <property type="entry name" value="ATP-BINDING CASSETTE SUB-FAMILY B MEMBER 10, MITOCHONDRIAL"/>
    <property type="match status" value="1"/>
</dbReference>
<feature type="transmembrane region" description="Helical" evidence="9">
    <location>
        <begin position="281"/>
        <end position="302"/>
    </location>
</feature>
<feature type="domain" description="ABC transmembrane type-1" evidence="11">
    <location>
        <begin position="59"/>
        <end position="341"/>
    </location>
</feature>
<dbReference type="SMART" id="SM00382">
    <property type="entry name" value="AAA"/>
    <property type="match status" value="1"/>
</dbReference>
<keyword evidence="5 12" id="KW-0067">ATP-binding</keyword>
<dbReference type="FunFam" id="3.40.50.300:FF:000218">
    <property type="entry name" value="Multidrug ABC transporter ATP-binding protein"/>
    <property type="match status" value="1"/>
</dbReference>
<dbReference type="InterPro" id="IPR036640">
    <property type="entry name" value="ABC1_TM_sf"/>
</dbReference>
<comment type="subcellular location">
    <subcellularLocation>
        <location evidence="1">Cell membrane</location>
        <topology evidence="1">Multi-pass membrane protein</topology>
    </subcellularLocation>
</comment>
<dbReference type="GO" id="GO:0015421">
    <property type="term" value="F:ABC-type oligopeptide transporter activity"/>
    <property type="evidence" value="ECO:0007669"/>
    <property type="project" value="TreeGrafter"/>
</dbReference>
<proteinExistence type="inferred from homology"/>
<feature type="transmembrane region" description="Helical" evidence="9">
    <location>
        <begin position="198"/>
        <end position="216"/>
    </location>
</feature>
<dbReference type="InterPro" id="IPR027417">
    <property type="entry name" value="P-loop_NTPase"/>
</dbReference>
<gene>
    <name evidence="12" type="ORF">GR138_20110</name>
</gene>
<dbReference type="InterPro" id="IPR011527">
    <property type="entry name" value="ABC1_TM_dom"/>
</dbReference>
<dbReference type="GO" id="GO:0005886">
    <property type="term" value="C:plasma membrane"/>
    <property type="evidence" value="ECO:0007669"/>
    <property type="project" value="UniProtKB-SubCell"/>
</dbReference>
<name>A0A6N8SKY6_9HYPH</name>
<keyword evidence="4" id="KW-0547">Nucleotide-binding</keyword>
<sequence length="629" mass="66755">MKAVWITRAERQFVPPGTGNGGMVSTDREAVAPAKTERRTVRPLGRLIPYIGRYRGLVAGALVALVMAAVTTLVLPLAVRRMIDHGFSGAGAGFINTYFTMLFVLAGLLALASGMRYYFVITLGERIVADLRRDVFAHVTKLSPAFFDVNQSGEIVSRLTADTTQIKSAVGATASVALRNLILCLGAIAMMVYTSPKLSSLVIAAIPVIVFPLVAFGRSVRRRSREAQDTLAAASAYAGEAIGATRTLQAFNAEDAARARFFGEVESAYGAARSAIRARSLLTGFAIAMIFGSVVAVLWFGARDVLSGTLSAGTLGQFLLYAVFAAGSLGALSEVWGELSQAAGAAERLTELLAEVPAIAAPARPVTLPLPARGELAFQDVHFSYPARPGYRSVNGLSFTVKQGETVAIVGPSGAGKSTILSLVLRFYDPDSGTITLDGVDLRTADPEELRRRIALVPQDVTIFAATIRDNIAFGMADVSDEAIRAAARAAQAEEFIARLDKGYDTMVGERGVTLSGGQRQRIAIARAILKDAALLLLDEATSALDAESETLVQKALDGQMGKRTTIVIAHRLATVLKADRILVMEAGRVVEEGTHQSLVQQNGLYARLARLQFDHGGQAFLGEARAAG</sequence>
<comment type="function">
    <text evidence="8">Part of an ABC transporter complex. Transmembrane domains (TMD) form a pore in the inner membrane and the ATP-binding domain (NBD) is responsible for energy generation.</text>
</comment>
<evidence type="ECO:0000313" key="12">
    <source>
        <dbReference type="EMBL" id="MXN47510.1"/>
    </source>
</evidence>
<evidence type="ECO:0000256" key="7">
    <source>
        <dbReference type="ARBA" id="ARBA00023136"/>
    </source>
</evidence>
<comment type="caution">
    <text evidence="12">The sequence shown here is derived from an EMBL/GenBank/DDBJ whole genome shotgun (WGS) entry which is preliminary data.</text>
</comment>
<evidence type="ECO:0000256" key="4">
    <source>
        <dbReference type="ARBA" id="ARBA00022741"/>
    </source>
</evidence>
<dbReference type="InterPro" id="IPR011918">
    <property type="entry name" value="ABC_MsbA_ATP-bd"/>
</dbReference>
<dbReference type="PROSITE" id="PS50893">
    <property type="entry name" value="ABC_TRANSPORTER_2"/>
    <property type="match status" value="1"/>
</dbReference>
<evidence type="ECO:0000256" key="5">
    <source>
        <dbReference type="ARBA" id="ARBA00022840"/>
    </source>
</evidence>
<dbReference type="AlphaFoldDB" id="A0A6N8SKY6"/>
<feature type="transmembrane region" description="Helical" evidence="9">
    <location>
        <begin position="56"/>
        <end position="78"/>
    </location>
</feature>
<comment type="similarity">
    <text evidence="2">Belongs to the ABC transporter superfamily.</text>
</comment>
<dbReference type="Proteomes" id="UP000435802">
    <property type="component" value="Unassembled WGS sequence"/>
</dbReference>
<reference evidence="12 13" key="1">
    <citation type="submission" date="2019-12" db="EMBL/GenBank/DDBJ databases">
        <title>Shinella kummerowiae sp. nov., a symbiotic bacterium isolated from root nodules of the herbal legume Kummerowia stipulacea.</title>
        <authorList>
            <person name="Gao J."/>
        </authorList>
    </citation>
    <scope>NUCLEOTIDE SEQUENCE [LARGE SCALE GENOMIC DNA]</scope>
    <source>
        <strain evidence="12 13">CCBAU 25048</strain>
    </source>
</reference>
<dbReference type="NCBIfam" id="TIGR02204">
    <property type="entry name" value="MsbA_rel"/>
    <property type="match status" value="1"/>
</dbReference>
<keyword evidence="3 9" id="KW-0812">Transmembrane</keyword>
<dbReference type="EMBL" id="WUMK01000007">
    <property type="protein sequence ID" value="MXN47510.1"/>
    <property type="molecule type" value="Genomic_DNA"/>
</dbReference>
<dbReference type="CDD" id="cd18575">
    <property type="entry name" value="ABC_6TM_bac_exporter_ABCB8_10_like"/>
    <property type="match status" value="1"/>
</dbReference>
<dbReference type="PANTHER" id="PTHR43394">
    <property type="entry name" value="ATP-DEPENDENT PERMEASE MDL1, MITOCHONDRIAL"/>
    <property type="match status" value="1"/>
</dbReference>
<dbReference type="Gene3D" id="1.20.1560.10">
    <property type="entry name" value="ABC transporter type 1, transmembrane domain"/>
    <property type="match status" value="1"/>
</dbReference>
<dbReference type="InterPro" id="IPR039421">
    <property type="entry name" value="Type_1_exporter"/>
</dbReference>
<feature type="transmembrane region" description="Helical" evidence="9">
    <location>
        <begin position="98"/>
        <end position="119"/>
    </location>
</feature>
<evidence type="ECO:0000259" key="11">
    <source>
        <dbReference type="PROSITE" id="PS50929"/>
    </source>
</evidence>
<dbReference type="SUPFAM" id="SSF52540">
    <property type="entry name" value="P-loop containing nucleoside triphosphate hydrolases"/>
    <property type="match status" value="1"/>
</dbReference>
<keyword evidence="7 9" id="KW-0472">Membrane</keyword>
<dbReference type="Gene3D" id="3.40.50.300">
    <property type="entry name" value="P-loop containing nucleotide triphosphate hydrolases"/>
    <property type="match status" value="1"/>
</dbReference>
<keyword evidence="13" id="KW-1185">Reference proteome</keyword>
<accession>A0A6N8SKY6</accession>
<dbReference type="GO" id="GO:0016887">
    <property type="term" value="F:ATP hydrolysis activity"/>
    <property type="evidence" value="ECO:0007669"/>
    <property type="project" value="InterPro"/>
</dbReference>
<dbReference type="InterPro" id="IPR003439">
    <property type="entry name" value="ABC_transporter-like_ATP-bd"/>
</dbReference>
<evidence type="ECO:0000256" key="1">
    <source>
        <dbReference type="ARBA" id="ARBA00004651"/>
    </source>
</evidence>
<dbReference type="OrthoDB" id="9804259at2"/>
<organism evidence="12 13">
    <name type="scientific">Shinella kummerowiae</name>
    <dbReference type="NCBI Taxonomy" id="417745"/>
    <lineage>
        <taxon>Bacteria</taxon>
        <taxon>Pseudomonadati</taxon>
        <taxon>Pseudomonadota</taxon>
        <taxon>Alphaproteobacteria</taxon>
        <taxon>Hyphomicrobiales</taxon>
        <taxon>Rhizobiaceae</taxon>
        <taxon>Shinella</taxon>
    </lineage>
</organism>